<accession>A0A382BAU6</accession>
<gene>
    <name evidence="1" type="ORF">METZ01_LOCUS163770</name>
</gene>
<dbReference type="EMBL" id="UINC01028971">
    <property type="protein sequence ID" value="SVB10916.1"/>
    <property type="molecule type" value="Genomic_DNA"/>
</dbReference>
<proteinExistence type="predicted"/>
<sequence length="38" mass="4263">MCPISLISINQFIIDFITCPLSFLTGLEMLQDVFRSGV</sequence>
<evidence type="ECO:0000313" key="1">
    <source>
        <dbReference type="EMBL" id="SVB10916.1"/>
    </source>
</evidence>
<dbReference type="AlphaFoldDB" id="A0A382BAU6"/>
<name>A0A382BAU6_9ZZZZ</name>
<protein>
    <submittedName>
        <fullName evidence="1">Uncharacterized protein</fullName>
    </submittedName>
</protein>
<organism evidence="1">
    <name type="scientific">marine metagenome</name>
    <dbReference type="NCBI Taxonomy" id="408172"/>
    <lineage>
        <taxon>unclassified sequences</taxon>
        <taxon>metagenomes</taxon>
        <taxon>ecological metagenomes</taxon>
    </lineage>
</organism>
<reference evidence="1" key="1">
    <citation type="submission" date="2018-05" db="EMBL/GenBank/DDBJ databases">
        <authorList>
            <person name="Lanie J.A."/>
            <person name="Ng W.-L."/>
            <person name="Kazmierczak K.M."/>
            <person name="Andrzejewski T.M."/>
            <person name="Davidsen T.M."/>
            <person name="Wayne K.J."/>
            <person name="Tettelin H."/>
            <person name="Glass J.I."/>
            <person name="Rusch D."/>
            <person name="Podicherti R."/>
            <person name="Tsui H.-C.T."/>
            <person name="Winkler M.E."/>
        </authorList>
    </citation>
    <scope>NUCLEOTIDE SEQUENCE</scope>
</reference>